<protein>
    <recommendedName>
        <fullName evidence="2">Putative 8-amino-7-oxononanoate synthase</fullName>
    </recommendedName>
</protein>
<dbReference type="CDD" id="cd07377">
    <property type="entry name" value="WHTH_GntR"/>
    <property type="match status" value="1"/>
</dbReference>
<dbReference type="GO" id="GO:0003700">
    <property type="term" value="F:DNA-binding transcription factor activity"/>
    <property type="evidence" value="ECO:0007669"/>
    <property type="project" value="InterPro"/>
</dbReference>
<gene>
    <name evidence="8" type="ORF">HNQ50_000426</name>
</gene>
<comment type="caution">
    <text evidence="8">The sequence shown here is derived from an EMBL/GenBank/DDBJ whole genome shotgun (WGS) entry which is preliminary data.</text>
</comment>
<dbReference type="InterPro" id="IPR036388">
    <property type="entry name" value="WH-like_DNA-bd_sf"/>
</dbReference>
<comment type="similarity">
    <text evidence="1">In the C-terminal section; belongs to the class-I pyridoxal-phosphate-dependent aminotransferase family.</text>
</comment>
<dbReference type="SUPFAM" id="SSF46785">
    <property type="entry name" value="Winged helix' DNA-binding domain"/>
    <property type="match status" value="1"/>
</dbReference>
<evidence type="ECO:0000313" key="9">
    <source>
        <dbReference type="Proteomes" id="UP000543030"/>
    </source>
</evidence>
<keyword evidence="3" id="KW-0663">Pyridoxal phosphate</keyword>
<name>A0A840RB90_9NEIS</name>
<dbReference type="InterPro" id="IPR000524">
    <property type="entry name" value="Tscrpt_reg_HTH_GntR"/>
</dbReference>
<keyword evidence="6" id="KW-0804">Transcription</keyword>
<dbReference type="InterPro" id="IPR004839">
    <property type="entry name" value="Aminotransferase_I/II_large"/>
</dbReference>
<feature type="domain" description="HTH gntR-type" evidence="7">
    <location>
        <begin position="18"/>
        <end position="86"/>
    </location>
</feature>
<reference evidence="8 9" key="1">
    <citation type="submission" date="2020-08" db="EMBL/GenBank/DDBJ databases">
        <title>Genomic Encyclopedia of Type Strains, Phase IV (KMG-IV): sequencing the most valuable type-strain genomes for metagenomic binning, comparative biology and taxonomic classification.</title>
        <authorList>
            <person name="Goeker M."/>
        </authorList>
    </citation>
    <scope>NUCLEOTIDE SEQUENCE [LARGE SCALE GENOMIC DNA]</scope>
    <source>
        <strain evidence="8 9">DSM 18233</strain>
    </source>
</reference>
<dbReference type="Pfam" id="PF00155">
    <property type="entry name" value="Aminotran_1_2"/>
    <property type="match status" value="1"/>
</dbReference>
<evidence type="ECO:0000256" key="4">
    <source>
        <dbReference type="ARBA" id="ARBA00023015"/>
    </source>
</evidence>
<dbReference type="PANTHER" id="PTHR46577:SF2">
    <property type="entry name" value="TRANSCRIPTIONAL REGULATORY PROTEIN"/>
    <property type="match status" value="1"/>
</dbReference>
<dbReference type="Proteomes" id="UP000543030">
    <property type="component" value="Unassembled WGS sequence"/>
</dbReference>
<evidence type="ECO:0000256" key="2">
    <source>
        <dbReference type="ARBA" id="ARBA00021531"/>
    </source>
</evidence>
<dbReference type="InterPro" id="IPR015421">
    <property type="entry name" value="PyrdxlP-dep_Trfase_major"/>
</dbReference>
<dbReference type="Pfam" id="PF00392">
    <property type="entry name" value="GntR"/>
    <property type="match status" value="1"/>
</dbReference>
<dbReference type="CDD" id="cd00609">
    <property type="entry name" value="AAT_like"/>
    <property type="match status" value="1"/>
</dbReference>
<dbReference type="AlphaFoldDB" id="A0A840RB90"/>
<keyword evidence="5 8" id="KW-0238">DNA-binding</keyword>
<dbReference type="SMART" id="SM00345">
    <property type="entry name" value="HTH_GNTR"/>
    <property type="match status" value="1"/>
</dbReference>
<accession>A0A840RB90</accession>
<dbReference type="SUPFAM" id="SSF53383">
    <property type="entry name" value="PLP-dependent transferases"/>
    <property type="match status" value="1"/>
</dbReference>
<dbReference type="InterPro" id="IPR051446">
    <property type="entry name" value="HTH_trans_reg/aminotransferase"/>
</dbReference>
<sequence>MNQRPALPVFTLDPASATPLVTQLHDAIAAQISRGLWQPGMRLPSVRALAQACAVSTLTVTNAYNRLVAEGYVEARRASGYFVQARLPETPRARISEPPLSIDSLLLLQRVYGDDSLSIKPGSGWLPDQLLFTDGIKHGLATLSRRQPNAFARYGHAYGYVPLRQQIQTQLAARNIDAAPEQIILTHGASHALDLIARTLLQPGDTVLVDDPGYCNLLPTLRHMGVNIVGIEFTPQGPNTQALQRAAEQHKPKAFFTNTNLQNPTGASCSPATAFRILQLAGQHDFYVVEDDIFADLHPATAHSLAALDQLQRVVHISSFSKTISPSLRVGFIACDHALAEKLVFAKMAQGLTTSEINEQLVHAILVEGNHRSHLTRLRARLAEAQQQVGDALTACGMQLFHRPAGGMFVWAGLPAATDMHALVADAARQGMLLAPGYLFKPDQSATPWMRFNVAHAQSAELYRFLQKITLGSTS</sequence>
<evidence type="ECO:0000256" key="5">
    <source>
        <dbReference type="ARBA" id="ARBA00023125"/>
    </source>
</evidence>
<keyword evidence="9" id="KW-1185">Reference proteome</keyword>
<evidence type="ECO:0000256" key="1">
    <source>
        <dbReference type="ARBA" id="ARBA00005384"/>
    </source>
</evidence>
<dbReference type="EMBL" id="JACHHN010000001">
    <property type="protein sequence ID" value="MBB5189716.1"/>
    <property type="molecule type" value="Genomic_DNA"/>
</dbReference>
<dbReference type="GO" id="GO:0030170">
    <property type="term" value="F:pyridoxal phosphate binding"/>
    <property type="evidence" value="ECO:0007669"/>
    <property type="project" value="InterPro"/>
</dbReference>
<dbReference type="InterPro" id="IPR036390">
    <property type="entry name" value="WH_DNA-bd_sf"/>
</dbReference>
<dbReference type="InterPro" id="IPR015424">
    <property type="entry name" value="PyrdxlP-dep_Trfase"/>
</dbReference>
<dbReference type="Gene3D" id="3.40.640.10">
    <property type="entry name" value="Type I PLP-dependent aspartate aminotransferase-like (Major domain)"/>
    <property type="match status" value="1"/>
</dbReference>
<dbReference type="GO" id="GO:0003677">
    <property type="term" value="F:DNA binding"/>
    <property type="evidence" value="ECO:0007669"/>
    <property type="project" value="UniProtKB-KW"/>
</dbReference>
<dbReference type="PANTHER" id="PTHR46577">
    <property type="entry name" value="HTH-TYPE TRANSCRIPTIONAL REGULATORY PROTEIN GABR"/>
    <property type="match status" value="1"/>
</dbReference>
<keyword evidence="4" id="KW-0805">Transcription regulation</keyword>
<dbReference type="RefSeq" id="WP_184097046.1">
    <property type="nucleotide sequence ID" value="NZ_JACHHN010000001.1"/>
</dbReference>
<evidence type="ECO:0000256" key="6">
    <source>
        <dbReference type="ARBA" id="ARBA00023163"/>
    </source>
</evidence>
<dbReference type="Gene3D" id="1.10.10.10">
    <property type="entry name" value="Winged helix-like DNA-binding domain superfamily/Winged helix DNA-binding domain"/>
    <property type="match status" value="1"/>
</dbReference>
<evidence type="ECO:0000256" key="3">
    <source>
        <dbReference type="ARBA" id="ARBA00022898"/>
    </source>
</evidence>
<evidence type="ECO:0000259" key="7">
    <source>
        <dbReference type="PROSITE" id="PS50949"/>
    </source>
</evidence>
<proteinExistence type="inferred from homology"/>
<evidence type="ECO:0000313" key="8">
    <source>
        <dbReference type="EMBL" id="MBB5189716.1"/>
    </source>
</evidence>
<dbReference type="PROSITE" id="PS50949">
    <property type="entry name" value="HTH_GNTR"/>
    <property type="match status" value="1"/>
</dbReference>
<organism evidence="8 9">
    <name type="scientific">Silvimonas terrae</name>
    <dbReference type="NCBI Taxonomy" id="300266"/>
    <lineage>
        <taxon>Bacteria</taxon>
        <taxon>Pseudomonadati</taxon>
        <taxon>Pseudomonadota</taxon>
        <taxon>Betaproteobacteria</taxon>
        <taxon>Neisseriales</taxon>
        <taxon>Chitinibacteraceae</taxon>
        <taxon>Silvimonas</taxon>
    </lineage>
</organism>